<keyword evidence="1" id="KW-1133">Transmembrane helix</keyword>
<gene>
    <name evidence="2" type="ORF">BXY57_0718</name>
</gene>
<feature type="transmembrane region" description="Helical" evidence="1">
    <location>
        <begin position="69"/>
        <end position="92"/>
    </location>
</feature>
<comment type="caution">
    <text evidence="2">The sequence shown here is derived from an EMBL/GenBank/DDBJ whole genome shotgun (WGS) entry which is preliminary data.</text>
</comment>
<feature type="transmembrane region" description="Helical" evidence="1">
    <location>
        <begin position="99"/>
        <end position="118"/>
    </location>
</feature>
<evidence type="ECO:0000313" key="3">
    <source>
        <dbReference type="Proteomes" id="UP000230000"/>
    </source>
</evidence>
<evidence type="ECO:0000256" key="1">
    <source>
        <dbReference type="SAM" id="Phobius"/>
    </source>
</evidence>
<keyword evidence="1" id="KW-0472">Membrane</keyword>
<dbReference type="OrthoDB" id="9790326at2"/>
<protein>
    <submittedName>
        <fullName evidence="2">Uncharacterized protein DUF983</fullName>
    </submittedName>
</protein>
<proteinExistence type="predicted"/>
<organism evidence="2 3">
    <name type="scientific">Thermoflavifilum aggregans</name>
    <dbReference type="NCBI Taxonomy" id="454188"/>
    <lineage>
        <taxon>Bacteria</taxon>
        <taxon>Pseudomonadati</taxon>
        <taxon>Bacteroidota</taxon>
        <taxon>Chitinophagia</taxon>
        <taxon>Chitinophagales</taxon>
        <taxon>Chitinophagaceae</taxon>
        <taxon>Thermoflavifilum</taxon>
    </lineage>
</organism>
<evidence type="ECO:0000313" key="2">
    <source>
        <dbReference type="EMBL" id="PJJ75149.1"/>
    </source>
</evidence>
<dbReference type="EMBL" id="PGFG01000001">
    <property type="protein sequence ID" value="PJJ75149.1"/>
    <property type="molecule type" value="Genomic_DNA"/>
</dbReference>
<dbReference type="Proteomes" id="UP000230000">
    <property type="component" value="Unassembled WGS sequence"/>
</dbReference>
<accession>A0A2M9CTD9</accession>
<keyword evidence="3" id="KW-1185">Reference proteome</keyword>
<keyword evidence="1" id="KW-0812">Transmembrane</keyword>
<sequence length="149" mass="17291">MKPSRSTSAHHPGYLYAILHLKCPRCRKGFLFRTPNPYNLKHTLDMHEHCPVCGQKTELETGFWYGTGYVSYALSVALSAFNLAWYWIFFGISWKDNSILYWLLINAAIVLIAMPYLMRLSRVLYLSFFVHYDPHETHHVSVGDHNLPG</sequence>
<name>A0A2M9CTD9_9BACT</name>
<dbReference type="AlphaFoldDB" id="A0A2M9CTD9"/>
<reference evidence="2 3" key="1">
    <citation type="submission" date="2017-11" db="EMBL/GenBank/DDBJ databases">
        <title>Genomic Encyclopedia of Archaeal and Bacterial Type Strains, Phase II (KMG-II): From Individual Species to Whole Genera.</title>
        <authorList>
            <person name="Goeker M."/>
        </authorList>
    </citation>
    <scope>NUCLEOTIDE SEQUENCE [LARGE SCALE GENOMIC DNA]</scope>
    <source>
        <strain evidence="2 3">DSM 27268</strain>
    </source>
</reference>